<dbReference type="Pfam" id="PF13738">
    <property type="entry name" value="Pyr_redox_3"/>
    <property type="match status" value="1"/>
</dbReference>
<protein>
    <submittedName>
        <fullName evidence="1">NAD(P)-binding domain-containing protein</fullName>
    </submittedName>
</protein>
<accession>A0A6N9HBT7</accession>
<dbReference type="Proteomes" id="UP000448575">
    <property type="component" value="Unassembled WGS sequence"/>
</dbReference>
<name>A0A6N9HBT7_9BURK</name>
<gene>
    <name evidence="1" type="ORF">GTP41_01100</name>
</gene>
<dbReference type="PRINTS" id="PR00469">
    <property type="entry name" value="PNDRDTASEII"/>
</dbReference>
<dbReference type="InterPro" id="IPR036188">
    <property type="entry name" value="FAD/NAD-bd_sf"/>
</dbReference>
<dbReference type="PRINTS" id="PR00368">
    <property type="entry name" value="FADPNR"/>
</dbReference>
<dbReference type="EMBL" id="WWCJ01000001">
    <property type="protein sequence ID" value="MYN00687.1"/>
    <property type="molecule type" value="Genomic_DNA"/>
</dbReference>
<dbReference type="InterPro" id="IPR051209">
    <property type="entry name" value="FAD-bind_Monooxygenase_sf"/>
</dbReference>
<dbReference type="PANTHER" id="PTHR42877">
    <property type="entry name" value="L-ORNITHINE N(5)-MONOOXYGENASE-RELATED"/>
    <property type="match status" value="1"/>
</dbReference>
<dbReference type="SUPFAM" id="SSF51905">
    <property type="entry name" value="FAD/NAD(P)-binding domain"/>
    <property type="match status" value="2"/>
</dbReference>
<dbReference type="AlphaFoldDB" id="A0A6N9HBT7"/>
<dbReference type="RefSeq" id="WP_161023703.1">
    <property type="nucleotide sequence ID" value="NZ_WWCJ01000001.1"/>
</dbReference>
<keyword evidence="2" id="KW-1185">Reference proteome</keyword>
<evidence type="ECO:0000313" key="2">
    <source>
        <dbReference type="Proteomes" id="UP000448575"/>
    </source>
</evidence>
<organism evidence="1 2">
    <name type="scientific">Pseudoduganella guangdongensis</name>
    <dbReference type="NCBI Taxonomy" id="2692179"/>
    <lineage>
        <taxon>Bacteria</taxon>
        <taxon>Pseudomonadati</taxon>
        <taxon>Pseudomonadota</taxon>
        <taxon>Betaproteobacteria</taxon>
        <taxon>Burkholderiales</taxon>
        <taxon>Oxalobacteraceae</taxon>
        <taxon>Telluria group</taxon>
        <taxon>Pseudoduganella</taxon>
    </lineage>
</organism>
<sequence length="489" mass="55457">MEYDVVIVGSGFGGICSAIKLKEAGIDNFVMLEKDEEFGGTWRVNSYPGAACDIPSHLYSFSFAQNAHWSRLFPRQDELLAYTQRVVQDYALEPHLRLGHALQSAQFDEASGCWRLSTSKGEYIARTVIFAIGLLGRPSKPHFPGAERFRGASFHSAQWDHSIDLRGKRVAVIGSGASAVQFVPEIQPQVQQLDHYQRTAHWVLPRPDRAVTRIEQWLLVRVPPLQQLYRAKHYVQFESRVVMFLFMPVLAKVMEWQALRHLKRQVPDPSLRAKLVPDYTLGCKRVLLTNDYYPALGQPNVKVLKDGIREIRDHSIVTGSGEERPVDVIIYATGFDVEHAYGPIELRGREGRSFAQALEEGAGAYKGATVAGFPNFFMITGPNTLLGHNSMVYMIESSVRYAVDGVRQVLQGRLHSVEVQPEVQSAYNRTLQRKLKGTVWHTGCKSWYLDSRGRNLVIWPGFTFHYRHLTRRFDIGSYTVRRAAAERLL</sequence>
<evidence type="ECO:0000313" key="1">
    <source>
        <dbReference type="EMBL" id="MYN00687.1"/>
    </source>
</evidence>
<proteinExistence type="predicted"/>
<comment type="caution">
    <text evidence="1">The sequence shown here is derived from an EMBL/GenBank/DDBJ whole genome shotgun (WGS) entry which is preliminary data.</text>
</comment>
<reference evidence="1 2" key="1">
    <citation type="submission" date="2019-12" db="EMBL/GenBank/DDBJ databases">
        <title>Novel species isolated from a subtropical stream in China.</title>
        <authorList>
            <person name="Lu H."/>
        </authorList>
    </citation>
    <scope>NUCLEOTIDE SEQUENCE [LARGE SCALE GENOMIC DNA]</scope>
    <source>
        <strain evidence="1 2">DS3</strain>
    </source>
</reference>
<dbReference type="PANTHER" id="PTHR42877:SF4">
    <property type="entry name" value="FAD_NAD(P)-BINDING DOMAIN-CONTAINING PROTEIN-RELATED"/>
    <property type="match status" value="1"/>
</dbReference>
<dbReference type="Gene3D" id="3.50.50.60">
    <property type="entry name" value="FAD/NAD(P)-binding domain"/>
    <property type="match status" value="2"/>
</dbReference>